<organism evidence="1 2">
    <name type="scientific">Mycena metata</name>
    <dbReference type="NCBI Taxonomy" id="1033252"/>
    <lineage>
        <taxon>Eukaryota</taxon>
        <taxon>Fungi</taxon>
        <taxon>Dikarya</taxon>
        <taxon>Basidiomycota</taxon>
        <taxon>Agaricomycotina</taxon>
        <taxon>Agaricomycetes</taxon>
        <taxon>Agaricomycetidae</taxon>
        <taxon>Agaricales</taxon>
        <taxon>Marasmiineae</taxon>
        <taxon>Mycenaceae</taxon>
        <taxon>Mycena</taxon>
    </lineage>
</organism>
<dbReference type="Proteomes" id="UP001215598">
    <property type="component" value="Unassembled WGS sequence"/>
</dbReference>
<gene>
    <name evidence="1" type="ORF">B0H16DRAFT_1456045</name>
</gene>
<dbReference type="AlphaFoldDB" id="A0AAD7NHU1"/>
<accession>A0AAD7NHU1</accession>
<keyword evidence="2" id="KW-1185">Reference proteome</keyword>
<comment type="caution">
    <text evidence="1">The sequence shown here is derived from an EMBL/GenBank/DDBJ whole genome shotgun (WGS) entry which is preliminary data.</text>
</comment>
<evidence type="ECO:0000313" key="1">
    <source>
        <dbReference type="EMBL" id="KAJ7761310.1"/>
    </source>
</evidence>
<sequence length="270" mass="29697">MALKAHHGERPGIPPQVRDKAIHPQSSSLLPFGGRACLESALGSGTHCTALFNLLRKYHGQSGDHRTSIMQEQDAARVLGDADVRNAARIFATGSSTPICPVHPQRDMPAGVMHNDWEPWMALRGRTHLKWRAKGVLWRRCGHAVDVPPFPMSPARGIQYLEGLDWYRLGWGQFKGSGVWILLKSAKLWQAYLSSFGHTRAQPVFTGSAEPGGGRALQDFTFASRSWKAEGRRGVAVPGSNGPILLSSHQHFARPDALNAQRSYSLQNLV</sequence>
<proteinExistence type="predicted"/>
<reference evidence="1" key="1">
    <citation type="submission" date="2023-03" db="EMBL/GenBank/DDBJ databases">
        <title>Massive genome expansion in bonnet fungi (Mycena s.s.) driven by repeated elements and novel gene families across ecological guilds.</title>
        <authorList>
            <consortium name="Lawrence Berkeley National Laboratory"/>
            <person name="Harder C.B."/>
            <person name="Miyauchi S."/>
            <person name="Viragh M."/>
            <person name="Kuo A."/>
            <person name="Thoen E."/>
            <person name="Andreopoulos B."/>
            <person name="Lu D."/>
            <person name="Skrede I."/>
            <person name="Drula E."/>
            <person name="Henrissat B."/>
            <person name="Morin E."/>
            <person name="Kohler A."/>
            <person name="Barry K."/>
            <person name="LaButti K."/>
            <person name="Morin E."/>
            <person name="Salamov A."/>
            <person name="Lipzen A."/>
            <person name="Mereny Z."/>
            <person name="Hegedus B."/>
            <person name="Baldrian P."/>
            <person name="Stursova M."/>
            <person name="Weitz H."/>
            <person name="Taylor A."/>
            <person name="Grigoriev I.V."/>
            <person name="Nagy L.G."/>
            <person name="Martin F."/>
            <person name="Kauserud H."/>
        </authorList>
    </citation>
    <scope>NUCLEOTIDE SEQUENCE</scope>
    <source>
        <strain evidence="1">CBHHK182m</strain>
    </source>
</reference>
<evidence type="ECO:0000313" key="2">
    <source>
        <dbReference type="Proteomes" id="UP001215598"/>
    </source>
</evidence>
<name>A0AAD7NHU1_9AGAR</name>
<dbReference type="EMBL" id="JARKIB010000035">
    <property type="protein sequence ID" value="KAJ7761310.1"/>
    <property type="molecule type" value="Genomic_DNA"/>
</dbReference>
<protein>
    <submittedName>
        <fullName evidence="1">Uncharacterized protein</fullName>
    </submittedName>
</protein>